<evidence type="ECO:0000256" key="1">
    <source>
        <dbReference type="ARBA" id="ARBA00006914"/>
    </source>
</evidence>
<dbReference type="GO" id="GO:0005524">
    <property type="term" value="F:ATP binding"/>
    <property type="evidence" value="ECO:0007669"/>
    <property type="project" value="UniProtKB-KW"/>
</dbReference>
<proteinExistence type="inferred from homology"/>
<evidence type="ECO:0000256" key="2">
    <source>
        <dbReference type="ARBA" id="ARBA00022741"/>
    </source>
</evidence>
<dbReference type="InterPro" id="IPR003959">
    <property type="entry name" value="ATPase_AAA_core"/>
</dbReference>
<gene>
    <name evidence="5" type="ORF">CTI18_11130</name>
</gene>
<dbReference type="Proteomes" id="UP000230046">
    <property type="component" value="Unassembled WGS sequence"/>
</dbReference>
<dbReference type="PANTHER" id="PTHR23073">
    <property type="entry name" value="26S PROTEASOME REGULATORY SUBUNIT"/>
    <property type="match status" value="1"/>
</dbReference>
<comment type="caution">
    <text evidence="5">The sequence shown here is derived from an EMBL/GenBank/DDBJ whole genome shotgun (WGS) entry which is preliminary data.</text>
</comment>
<organism evidence="5 6">
    <name type="scientific">Prevotella intermedia</name>
    <dbReference type="NCBI Taxonomy" id="28131"/>
    <lineage>
        <taxon>Bacteria</taxon>
        <taxon>Pseudomonadati</taxon>
        <taxon>Bacteroidota</taxon>
        <taxon>Bacteroidia</taxon>
        <taxon>Bacteroidales</taxon>
        <taxon>Prevotellaceae</taxon>
        <taxon>Prevotella</taxon>
    </lineage>
</organism>
<dbReference type="SUPFAM" id="SSF52540">
    <property type="entry name" value="P-loop containing nucleoside triphosphate hydrolases"/>
    <property type="match status" value="1"/>
</dbReference>
<dbReference type="CDD" id="cd19481">
    <property type="entry name" value="RecA-like_protease"/>
    <property type="match status" value="1"/>
</dbReference>
<feature type="domain" description="AAA+ ATPase" evidence="4">
    <location>
        <begin position="135"/>
        <end position="267"/>
    </location>
</feature>
<dbReference type="InterPro" id="IPR050221">
    <property type="entry name" value="26S_Proteasome_ATPase"/>
</dbReference>
<keyword evidence="3" id="KW-0067">ATP-binding</keyword>
<dbReference type="SMART" id="SM00382">
    <property type="entry name" value="AAA"/>
    <property type="match status" value="1"/>
</dbReference>
<dbReference type="InterPro" id="IPR003593">
    <property type="entry name" value="AAA+_ATPase"/>
</dbReference>
<dbReference type="InterPro" id="IPR027417">
    <property type="entry name" value="P-loop_NTPase"/>
</dbReference>
<sequence length="393" mass="44605">MKDNFSIIQSLCRAIVANQEELIRFQLERLAHDYDNKGKEKEARSIRSYIGRIGTVDSMTAVNLTTSSVVIGEQLSKNVVIPTDKETAVPLLEIFFQEDLPSYGPLFNNKVMEAVKSLTLEWTHYEELIKSNAAPSRSCLVYGLPGTGKTHLAMWIAKMVKLPIVLARLDGLVSSFLGTSSRNIRTLFEFANRYKCILLLDEFDAIAKLRDDPQEIGEVKRVVNSLLQNLDERCKIGFTIGITNNEKLLDPAVWRRFDAQIEIPLPNEEVVRKLLIEYIYPLKITTAELTLLTWCLQGASGADIQKFTNWIKRMNVLNENKENIISLIRRYVILNTGRISHNVKEILNKENSEIINILLNSGLEIKKKDLAEILSISPSSLSKQISKSNNRKE</sequence>
<evidence type="ECO:0000313" key="6">
    <source>
        <dbReference type="Proteomes" id="UP000230046"/>
    </source>
</evidence>
<dbReference type="GO" id="GO:0016887">
    <property type="term" value="F:ATP hydrolysis activity"/>
    <property type="evidence" value="ECO:0007669"/>
    <property type="project" value="InterPro"/>
</dbReference>
<evidence type="ECO:0000259" key="4">
    <source>
        <dbReference type="SMART" id="SM00382"/>
    </source>
</evidence>
<evidence type="ECO:0000256" key="3">
    <source>
        <dbReference type="ARBA" id="ARBA00022840"/>
    </source>
</evidence>
<dbReference type="Gene3D" id="1.10.8.60">
    <property type="match status" value="1"/>
</dbReference>
<comment type="similarity">
    <text evidence="1">Belongs to the AAA ATPase family.</text>
</comment>
<dbReference type="Gene3D" id="3.40.50.300">
    <property type="entry name" value="P-loop containing nucleotide triphosphate hydrolases"/>
    <property type="match status" value="1"/>
</dbReference>
<dbReference type="RefSeq" id="WP_099836813.1">
    <property type="nucleotide sequence ID" value="NZ_PEKN01000002.1"/>
</dbReference>
<dbReference type="AlphaFoldDB" id="A0A2G8I7P0"/>
<reference evidence="5 6" key="1">
    <citation type="submission" date="2017-11" db="EMBL/GenBank/DDBJ databases">
        <title>Genome sequencing of Prevotella intermedia KCOM 1653.</title>
        <authorList>
            <person name="Kook J.-K."/>
            <person name="Park S.-N."/>
            <person name="Lim Y.K."/>
        </authorList>
    </citation>
    <scope>NUCLEOTIDE SEQUENCE [LARGE SCALE GENOMIC DNA]</scope>
    <source>
        <strain evidence="5 6">KCOM 1653</strain>
    </source>
</reference>
<dbReference type="EMBL" id="PEKN01000002">
    <property type="protein sequence ID" value="PIK19469.1"/>
    <property type="molecule type" value="Genomic_DNA"/>
</dbReference>
<protein>
    <submittedName>
        <fullName evidence="5">AAA family ATPase</fullName>
    </submittedName>
</protein>
<dbReference type="Pfam" id="PF00004">
    <property type="entry name" value="AAA"/>
    <property type="match status" value="1"/>
</dbReference>
<evidence type="ECO:0000313" key="5">
    <source>
        <dbReference type="EMBL" id="PIK19469.1"/>
    </source>
</evidence>
<accession>A0A2G8I7P0</accession>
<keyword evidence="2" id="KW-0547">Nucleotide-binding</keyword>
<name>A0A2G8I7P0_PREIN</name>